<evidence type="ECO:0000259" key="2">
    <source>
        <dbReference type="Pfam" id="PF00582"/>
    </source>
</evidence>
<protein>
    <submittedName>
        <fullName evidence="3">Universal stress protein</fullName>
    </submittedName>
</protein>
<sequence length="305" mass="32622">MNRSVVVGVNGSPESLAATEWAAEEAQRRELPLWLLHASEAGWDDTPKSTRLPELSEPLRRSLLMLQEAERHISARYPTVTVQADQITQDPRDALQAAAEEAELLVLGSSGLGAVTGFLIGSVALAIANHASCPVVLVRADTGAPAGDVSAAASSTRGTEAEVVLGLDLHHPCDPLLAFAFDAAARRSARLRVVHCWRPPVPYAYAPGFTVPGTELDTEPELESQVMRELTAALQPWRARWPTVEVIGNAVQGRPGHHLTHAAAHAQLLVIGRRARHPAIGTRLGPVAHAVIHHARCPVAVVPHE</sequence>
<dbReference type="PANTHER" id="PTHR46553:SF3">
    <property type="entry name" value="ADENINE NUCLEOTIDE ALPHA HYDROLASES-LIKE SUPERFAMILY PROTEIN"/>
    <property type="match status" value="1"/>
</dbReference>
<feature type="domain" description="UspA" evidence="2">
    <location>
        <begin position="1"/>
        <end position="139"/>
    </location>
</feature>
<dbReference type="SUPFAM" id="SSF52402">
    <property type="entry name" value="Adenine nucleotide alpha hydrolases-like"/>
    <property type="match status" value="2"/>
</dbReference>
<dbReference type="InterPro" id="IPR006015">
    <property type="entry name" value="Universal_stress_UspA"/>
</dbReference>
<dbReference type="InterPro" id="IPR014729">
    <property type="entry name" value="Rossmann-like_a/b/a_fold"/>
</dbReference>
<reference evidence="3 4" key="1">
    <citation type="submission" date="2023-05" db="EMBL/GenBank/DDBJ databases">
        <title>Streptantibioticus silvisoli sp. nov., acidotolerant actinomycetes 1 from pine litter.</title>
        <authorList>
            <person name="Swiecimska M."/>
            <person name="Golinska P."/>
            <person name="Sangal V."/>
            <person name="Wachnowicz B."/>
            <person name="Goodfellow M."/>
        </authorList>
    </citation>
    <scope>NUCLEOTIDE SEQUENCE [LARGE SCALE GENOMIC DNA]</scope>
    <source>
        <strain evidence="3 4">DSM 42109</strain>
    </source>
</reference>
<name>A0ABT7A2C2_9ACTN</name>
<keyword evidence="4" id="KW-1185">Reference proteome</keyword>
<dbReference type="PANTHER" id="PTHR46553">
    <property type="entry name" value="ADENINE NUCLEOTIDE ALPHA HYDROLASES-LIKE SUPERFAMILY PROTEIN"/>
    <property type="match status" value="1"/>
</dbReference>
<organism evidence="3 4">
    <name type="scientific">Streptomyces iconiensis</name>
    <dbReference type="NCBI Taxonomy" id="1384038"/>
    <lineage>
        <taxon>Bacteria</taxon>
        <taxon>Bacillati</taxon>
        <taxon>Actinomycetota</taxon>
        <taxon>Actinomycetes</taxon>
        <taxon>Kitasatosporales</taxon>
        <taxon>Streptomycetaceae</taxon>
        <taxon>Streptomyces</taxon>
    </lineage>
</organism>
<dbReference type="InterPro" id="IPR006016">
    <property type="entry name" value="UspA"/>
</dbReference>
<gene>
    <name evidence="3" type="ORF">NMN56_026725</name>
</gene>
<evidence type="ECO:0000256" key="1">
    <source>
        <dbReference type="ARBA" id="ARBA00008791"/>
    </source>
</evidence>
<evidence type="ECO:0000313" key="4">
    <source>
        <dbReference type="Proteomes" id="UP001214441"/>
    </source>
</evidence>
<proteinExistence type="inferred from homology"/>
<comment type="caution">
    <text evidence="3">The sequence shown here is derived from an EMBL/GenBank/DDBJ whole genome shotgun (WGS) entry which is preliminary data.</text>
</comment>
<dbReference type="Gene3D" id="3.40.50.620">
    <property type="entry name" value="HUPs"/>
    <property type="match status" value="2"/>
</dbReference>
<evidence type="ECO:0000313" key="3">
    <source>
        <dbReference type="EMBL" id="MDJ1135485.1"/>
    </source>
</evidence>
<dbReference type="PRINTS" id="PR01438">
    <property type="entry name" value="UNVRSLSTRESS"/>
</dbReference>
<dbReference type="EMBL" id="JANCPR020000029">
    <property type="protein sequence ID" value="MDJ1135485.1"/>
    <property type="molecule type" value="Genomic_DNA"/>
</dbReference>
<accession>A0ABT7A2C2</accession>
<comment type="similarity">
    <text evidence="1">Belongs to the universal stress protein A family.</text>
</comment>
<feature type="domain" description="UspA" evidence="2">
    <location>
        <begin position="163"/>
        <end position="303"/>
    </location>
</feature>
<dbReference type="RefSeq" id="WP_274043212.1">
    <property type="nucleotide sequence ID" value="NZ_JANCPR020000029.1"/>
</dbReference>
<dbReference type="Pfam" id="PF00582">
    <property type="entry name" value="Usp"/>
    <property type="match status" value="2"/>
</dbReference>
<dbReference type="Proteomes" id="UP001214441">
    <property type="component" value="Unassembled WGS sequence"/>
</dbReference>